<gene>
    <name evidence="1" type="ORF">PAPOLLO_LOCUS13491</name>
</gene>
<dbReference type="EMBL" id="CAJQZP010000936">
    <property type="protein sequence ID" value="CAG4999135.1"/>
    <property type="molecule type" value="Genomic_DNA"/>
</dbReference>
<dbReference type="Proteomes" id="UP000691718">
    <property type="component" value="Unassembled WGS sequence"/>
</dbReference>
<dbReference type="OrthoDB" id="407509at2759"/>
<evidence type="ECO:0000313" key="1">
    <source>
        <dbReference type="EMBL" id="CAG4999135.1"/>
    </source>
</evidence>
<accession>A0A8S3X8F5</accession>
<protein>
    <submittedName>
        <fullName evidence="1">(apollo) hypothetical protein</fullName>
    </submittedName>
</protein>
<reference evidence="1" key="1">
    <citation type="submission" date="2021-04" db="EMBL/GenBank/DDBJ databases">
        <authorList>
            <person name="Tunstrom K."/>
        </authorList>
    </citation>
    <scope>NUCLEOTIDE SEQUENCE</scope>
</reference>
<sequence>MNDKLVETIHAVGAKFCKTRRRRTQKLSDHTLNLMTVRREMRLQSSTDLTAYRQLNRQISKCMRRDLRNFNTARIKKAIEWNQGSKVFARDLSARKSQLSRLKTECGNIVTGTPEILSEIERFYGQLYTSSLEPHASVMNDPRASLIRHYSDDIPGVSLSEIRMALHHLKNGKTPGGDGITAELLKRVEHRYLKSFRSSSIPSSMVALLQRKRDGLVL</sequence>
<proteinExistence type="predicted"/>
<name>A0A8S3X8F5_PARAO</name>
<organism evidence="1 2">
    <name type="scientific">Parnassius apollo</name>
    <name type="common">Apollo butterfly</name>
    <name type="synonym">Papilio apollo</name>
    <dbReference type="NCBI Taxonomy" id="110799"/>
    <lineage>
        <taxon>Eukaryota</taxon>
        <taxon>Metazoa</taxon>
        <taxon>Ecdysozoa</taxon>
        <taxon>Arthropoda</taxon>
        <taxon>Hexapoda</taxon>
        <taxon>Insecta</taxon>
        <taxon>Pterygota</taxon>
        <taxon>Neoptera</taxon>
        <taxon>Endopterygota</taxon>
        <taxon>Lepidoptera</taxon>
        <taxon>Glossata</taxon>
        <taxon>Ditrysia</taxon>
        <taxon>Papilionoidea</taxon>
        <taxon>Papilionidae</taxon>
        <taxon>Parnassiinae</taxon>
        <taxon>Parnassini</taxon>
        <taxon>Parnassius</taxon>
        <taxon>Parnassius</taxon>
    </lineage>
</organism>
<keyword evidence="2" id="KW-1185">Reference proteome</keyword>
<comment type="caution">
    <text evidence="1">The sequence shown here is derived from an EMBL/GenBank/DDBJ whole genome shotgun (WGS) entry which is preliminary data.</text>
</comment>
<evidence type="ECO:0000313" key="2">
    <source>
        <dbReference type="Proteomes" id="UP000691718"/>
    </source>
</evidence>
<dbReference type="AlphaFoldDB" id="A0A8S3X8F5"/>